<dbReference type="AlphaFoldDB" id="A0A8S4R5M6"/>
<name>A0A8S4R5M6_9NEOP</name>
<evidence type="ECO:0000313" key="2">
    <source>
        <dbReference type="Proteomes" id="UP000838756"/>
    </source>
</evidence>
<dbReference type="PANTHER" id="PTHR15192">
    <property type="entry name" value="PROTEIN CBG05349"/>
    <property type="match status" value="1"/>
</dbReference>
<comment type="caution">
    <text evidence="1">The sequence shown here is derived from an EMBL/GenBank/DDBJ whole genome shotgun (WGS) entry which is preliminary data.</text>
</comment>
<sequence>MRDNMKPCQHTLSDDVVYKDVVVIGNGPSGMVTSFMLAGNVPHLKPIPDDLPIDDMLKIRLQNLPTGQNLLEADLTALAEGLEGRSQNPIALLSSPTSPEDALIAGDLFGVEYKDWRNYKLNPTDSPAFRGV</sequence>
<reference evidence="1" key="1">
    <citation type="submission" date="2022-03" db="EMBL/GenBank/DDBJ databases">
        <authorList>
            <person name="Lindestad O."/>
        </authorList>
    </citation>
    <scope>NUCLEOTIDE SEQUENCE</scope>
</reference>
<dbReference type="OrthoDB" id="412005at2759"/>
<protein>
    <submittedName>
        <fullName evidence="1">Jg21784 protein</fullName>
    </submittedName>
</protein>
<dbReference type="Proteomes" id="UP000838756">
    <property type="component" value="Unassembled WGS sequence"/>
</dbReference>
<dbReference type="EMBL" id="CAKXAJ010024714">
    <property type="protein sequence ID" value="CAH2229377.1"/>
    <property type="molecule type" value="Genomic_DNA"/>
</dbReference>
<keyword evidence="2" id="KW-1185">Reference proteome</keyword>
<organism evidence="1 2">
    <name type="scientific">Pararge aegeria aegeria</name>
    <dbReference type="NCBI Taxonomy" id="348720"/>
    <lineage>
        <taxon>Eukaryota</taxon>
        <taxon>Metazoa</taxon>
        <taxon>Ecdysozoa</taxon>
        <taxon>Arthropoda</taxon>
        <taxon>Hexapoda</taxon>
        <taxon>Insecta</taxon>
        <taxon>Pterygota</taxon>
        <taxon>Neoptera</taxon>
        <taxon>Endopterygota</taxon>
        <taxon>Lepidoptera</taxon>
        <taxon>Glossata</taxon>
        <taxon>Ditrysia</taxon>
        <taxon>Papilionoidea</taxon>
        <taxon>Nymphalidae</taxon>
        <taxon>Satyrinae</taxon>
        <taxon>Satyrini</taxon>
        <taxon>Parargina</taxon>
        <taxon>Pararge</taxon>
    </lineage>
</organism>
<accession>A0A8S4R5M6</accession>
<dbReference type="PANTHER" id="PTHR15192:SF8">
    <property type="entry name" value="FAD_NAD(P)-BINDING DOMAIN-CONTAINING PROTEIN"/>
    <property type="match status" value="1"/>
</dbReference>
<dbReference type="SUPFAM" id="SSF51905">
    <property type="entry name" value="FAD/NAD(P)-binding domain"/>
    <property type="match status" value="1"/>
</dbReference>
<proteinExistence type="predicted"/>
<dbReference type="InterPro" id="IPR029731">
    <property type="entry name" value="OSGIN1/2"/>
</dbReference>
<gene>
    <name evidence="1" type="primary">jg21784</name>
    <name evidence="1" type="ORF">PAEG_LOCUS8857</name>
</gene>
<dbReference type="InterPro" id="IPR036188">
    <property type="entry name" value="FAD/NAD-bd_sf"/>
</dbReference>
<evidence type="ECO:0000313" key="1">
    <source>
        <dbReference type="EMBL" id="CAH2229377.1"/>
    </source>
</evidence>